<dbReference type="AlphaFoldDB" id="A0AA39M1J8"/>
<comment type="subcellular location">
    <subcellularLocation>
        <location evidence="1">Endoplasmic reticulum membrane</location>
        <topology evidence="1">Single-pass type I membrane protein</topology>
    </subcellularLocation>
</comment>
<evidence type="ECO:0000259" key="9">
    <source>
        <dbReference type="Pfam" id="PF22902"/>
    </source>
</evidence>
<gene>
    <name evidence="13" type="ORF">QR680_012991</name>
</gene>
<dbReference type="InterPro" id="IPR055073">
    <property type="entry name" value="NOMO1-like_9th"/>
</dbReference>
<reference evidence="13" key="1">
    <citation type="submission" date="2023-06" db="EMBL/GenBank/DDBJ databases">
        <title>Genomic analysis of the entomopathogenic nematode Steinernema hermaphroditum.</title>
        <authorList>
            <person name="Schwarz E.M."/>
            <person name="Heppert J.K."/>
            <person name="Baniya A."/>
            <person name="Schwartz H.T."/>
            <person name="Tan C.-H."/>
            <person name="Antoshechkin I."/>
            <person name="Sternberg P.W."/>
            <person name="Goodrich-Blair H."/>
            <person name="Dillman A.R."/>
        </authorList>
    </citation>
    <scope>NUCLEOTIDE SEQUENCE</scope>
    <source>
        <strain evidence="13">PS9179</strain>
        <tissue evidence="13">Whole animal</tissue>
    </source>
</reference>
<feature type="domain" description="NOMO-like N-terminal beta-sandwich" evidence="8">
    <location>
        <begin position="79"/>
        <end position="162"/>
    </location>
</feature>
<organism evidence="13 14">
    <name type="scientific">Steinernema hermaphroditum</name>
    <dbReference type="NCBI Taxonomy" id="289476"/>
    <lineage>
        <taxon>Eukaryota</taxon>
        <taxon>Metazoa</taxon>
        <taxon>Ecdysozoa</taxon>
        <taxon>Nematoda</taxon>
        <taxon>Chromadorea</taxon>
        <taxon>Rhabditida</taxon>
        <taxon>Tylenchina</taxon>
        <taxon>Panagrolaimomorpha</taxon>
        <taxon>Strongyloidoidea</taxon>
        <taxon>Steinernematidae</taxon>
        <taxon>Steinernema</taxon>
    </lineage>
</organism>
<evidence type="ECO:0000259" key="11">
    <source>
        <dbReference type="Pfam" id="PF23141"/>
    </source>
</evidence>
<dbReference type="Pfam" id="PF23141">
    <property type="entry name" value="Ig_NOMO"/>
    <property type="match status" value="1"/>
</dbReference>
<evidence type="ECO:0000256" key="1">
    <source>
        <dbReference type="ARBA" id="ARBA00004115"/>
    </source>
</evidence>
<keyword evidence="6 7" id="KW-0472">Membrane</keyword>
<accession>A0AA39M1J8</accession>
<dbReference type="SUPFAM" id="SSF49464">
    <property type="entry name" value="Carboxypeptidase regulatory domain-like"/>
    <property type="match status" value="1"/>
</dbReference>
<dbReference type="PANTHER" id="PTHR23303:SF14">
    <property type="entry name" value="BOS COMPLEX SUBUNIT NOMO1-RELATED"/>
    <property type="match status" value="1"/>
</dbReference>
<evidence type="ECO:0000256" key="5">
    <source>
        <dbReference type="ARBA" id="ARBA00022989"/>
    </source>
</evidence>
<feature type="domain" description="NOMO seventh transthyretin-like" evidence="11">
    <location>
        <begin position="606"/>
        <end position="666"/>
    </location>
</feature>
<comment type="caution">
    <text evidence="13">The sequence shown here is derived from an EMBL/GenBank/DDBJ whole genome shotgun (WGS) entry which is preliminary data.</text>
</comment>
<dbReference type="PANTHER" id="PTHR23303">
    <property type="entry name" value="CARBOXYPEPTIDASE REGULATORY REGION-CONTAINING"/>
    <property type="match status" value="1"/>
</dbReference>
<dbReference type="InterPro" id="IPR008969">
    <property type="entry name" value="CarboxyPept-like_regulatory"/>
</dbReference>
<evidence type="ECO:0000259" key="10">
    <source>
        <dbReference type="Pfam" id="PF22904"/>
    </source>
</evidence>
<feature type="domain" description="NOMO second beta-sandwich" evidence="10">
    <location>
        <begin position="165"/>
        <end position="248"/>
    </location>
</feature>
<evidence type="ECO:0000256" key="7">
    <source>
        <dbReference type="SAM" id="Phobius"/>
    </source>
</evidence>
<sequence length="1181" mass="127831">MGNMEMTKECSQDELSRSLGLNSHRKKKCESSGDRRRRTQHSLHRCCAVLICSVSLAVTRQIRRDDGTCLSEANVYTCGGFIKSDVPIDVSQVRVKLFTPEGNLKHDAEVLPNYGYTIPVYNKARYDIRVVAPAGWIFEPASVSVDIDGETDVCTLGKDTNFVLAGFTIEGHVRSGQSGGPEGLPLTLSTEAGEVVTETETRAEGYYSFNAKPGRYLVSTSDRSTQCIERGRAVVEVKDQPVVVSPGLKISGHRLSFSTRNKGSPLADVLVTVASDSPLGALTQCLPVPKGTHLEGKFLCTLKADQKGVASIPCVPPGKYAALAHFTSSLSEAVRFDFEPSIRSFEMNSEALEVFFAVSGFSTRGRVVAGGIGVAGALIKVNGVSTGVFSDANGFFVLGKLSEGSYTFEAEKEHMQFAPLVKRISVDDPLLGDLYVSGIDVCGSIQLESGSASNRVMHVTEASASKARFSATTKPNGEFCIIVPPGSYVVTPADKNVAMTPKSHQIVAASEPVKVVFTQFTASATVTLHCLESCDDITLELSSEGGLVKTERAKATVTFSGLSPDSYKVRVLDDGLFCWENAELHFRIERSDVDNVAFKQMGFRARVAVSHGASLSWEKSGEKGVKGAIDASPGVNSFCVPSAGAYVFGLDSCHRFEKTEYAFAVPLKEAVVVNAAKSAVSAVVKTKENVPKSDLTVLVRASDSSEEIVEITSVRADREYEFVFYVPQSAKGSKVTVIPQSSNFLFSPTSFSFEFDGSCHSAIVSFEADKGVYLEGVVSPSVAGVQIIAPHKTDGNLVFKAITDINGKYRIGPVRKLQDFKVSAELEGYKFLPTDRQGVLKTVKLSQLRISAVDSASQKPLGAVLVSLTGVDNYRSNNMTNEGGKINFIGLAPGQYFLQPILREYRFEPSMIPVTIKEGKVEELTLSGIRFAYSAYGKVTQIAGEPVASVKVEAVSEQCDNLQAEDMTAADGSFRVRELHPGCAYRISLKDQTGGRLDSYPSHFDVSVRNEDIFDQNYFLTYMERQLEVFGTVDFQGGVKPPTVYHVGLYRNDEFVQLASVTWPSTLFFFANLSVDGAAYSVRLETEGALSRADVSTASFVADATFKAVHLVAKAPRRSSDVEIPKSSFLGLLVLAALTLAIFNHSTILPFLASALQRLKERGNGAISLNSSESRRPKLRR</sequence>
<keyword evidence="3" id="KW-0732">Signal</keyword>
<dbReference type="InterPro" id="IPR055075">
    <property type="entry name" value="NOMO-like_N"/>
</dbReference>
<dbReference type="InterPro" id="IPR051417">
    <property type="entry name" value="SDr/BOS_complex"/>
</dbReference>
<evidence type="ECO:0000256" key="3">
    <source>
        <dbReference type="ARBA" id="ARBA00022729"/>
    </source>
</evidence>
<keyword evidence="5 7" id="KW-1133">Transmembrane helix</keyword>
<proteinExistence type="predicted"/>
<evidence type="ECO:0000313" key="14">
    <source>
        <dbReference type="Proteomes" id="UP001175271"/>
    </source>
</evidence>
<name>A0AA39M1J8_9BILA</name>
<evidence type="ECO:0000313" key="13">
    <source>
        <dbReference type="EMBL" id="KAK0417408.1"/>
    </source>
</evidence>
<evidence type="ECO:0000256" key="6">
    <source>
        <dbReference type="ARBA" id="ARBA00023136"/>
    </source>
</evidence>
<dbReference type="Pfam" id="PF23194">
    <property type="entry name" value="NOMO_5th"/>
    <property type="match status" value="1"/>
</dbReference>
<evidence type="ECO:0000259" key="12">
    <source>
        <dbReference type="Pfam" id="PF23194"/>
    </source>
</evidence>
<feature type="domain" description="NOMO-like ninth beta-sandwich" evidence="9">
    <location>
        <begin position="770"/>
        <end position="836"/>
    </location>
</feature>
<evidence type="ECO:0000256" key="2">
    <source>
        <dbReference type="ARBA" id="ARBA00022692"/>
    </source>
</evidence>
<evidence type="ECO:0000256" key="4">
    <source>
        <dbReference type="ARBA" id="ARBA00022824"/>
    </source>
</evidence>
<dbReference type="Gene3D" id="2.60.40.1120">
    <property type="entry name" value="Carboxypeptidase-like, regulatory domain"/>
    <property type="match status" value="1"/>
</dbReference>
<feature type="domain" description="NOMO fifth transthyretin-like" evidence="12">
    <location>
        <begin position="440"/>
        <end position="514"/>
    </location>
</feature>
<keyword evidence="14" id="KW-1185">Reference proteome</keyword>
<dbReference type="SUPFAM" id="SSF49478">
    <property type="entry name" value="Cna protein B-type domain"/>
    <property type="match status" value="1"/>
</dbReference>
<dbReference type="GO" id="GO:0005789">
    <property type="term" value="C:endoplasmic reticulum membrane"/>
    <property type="evidence" value="ECO:0007669"/>
    <property type="project" value="UniProtKB-SubCell"/>
</dbReference>
<feature type="transmembrane region" description="Helical" evidence="7">
    <location>
        <begin position="1129"/>
        <end position="1152"/>
    </location>
</feature>
<keyword evidence="2 7" id="KW-0812">Transmembrane</keyword>
<dbReference type="Pfam" id="PF22902">
    <property type="entry name" value="NOMO1-like_9th"/>
    <property type="match status" value="1"/>
</dbReference>
<dbReference type="EMBL" id="JAUCMV010000002">
    <property type="protein sequence ID" value="KAK0417408.1"/>
    <property type="molecule type" value="Genomic_DNA"/>
</dbReference>
<dbReference type="InterPro" id="IPR056319">
    <property type="entry name" value="NOMO_7th"/>
</dbReference>
<evidence type="ECO:0000259" key="8">
    <source>
        <dbReference type="Pfam" id="PF22898"/>
    </source>
</evidence>
<dbReference type="Pfam" id="PF22898">
    <property type="entry name" value="NOMO1-like_1st"/>
    <property type="match status" value="1"/>
</dbReference>
<dbReference type="Pfam" id="PF22904">
    <property type="entry name" value="NOMO1-like_2nd"/>
    <property type="match status" value="1"/>
</dbReference>
<keyword evidence="4" id="KW-0256">Endoplasmic reticulum</keyword>
<protein>
    <recommendedName>
        <fullName evidence="15">SD-repeat containing protein B domain-containing protein</fullName>
    </recommendedName>
</protein>
<dbReference type="Proteomes" id="UP001175271">
    <property type="component" value="Unassembled WGS sequence"/>
</dbReference>
<dbReference type="InterPro" id="IPR056190">
    <property type="entry name" value="NOMO_5th"/>
</dbReference>
<evidence type="ECO:0008006" key="15">
    <source>
        <dbReference type="Google" id="ProtNLM"/>
    </source>
</evidence>
<dbReference type="InterPro" id="IPR055074">
    <property type="entry name" value="NOMO1-3_2nd"/>
</dbReference>